<feature type="region of interest" description="Disordered" evidence="1">
    <location>
        <begin position="39"/>
        <end position="63"/>
    </location>
</feature>
<sequence>MFVENKWVPMDLANTLIGVSIIIAAIIFGALIWFGRSGTKSSKQRNEKQHKTPRKRRKLRKKN</sequence>
<keyword evidence="2" id="KW-1133">Transmembrane helix</keyword>
<feature type="compositionally biased region" description="Basic residues" evidence="1">
    <location>
        <begin position="51"/>
        <end position="63"/>
    </location>
</feature>
<evidence type="ECO:0000256" key="2">
    <source>
        <dbReference type="SAM" id="Phobius"/>
    </source>
</evidence>
<evidence type="ECO:0008006" key="5">
    <source>
        <dbReference type="Google" id="ProtNLM"/>
    </source>
</evidence>
<keyword evidence="4" id="KW-1185">Reference proteome</keyword>
<keyword evidence="2" id="KW-0472">Membrane</keyword>
<accession>A0ABS0EXY6</accession>
<dbReference type="EMBL" id="JADOEL010000027">
    <property type="protein sequence ID" value="MBF8179721.1"/>
    <property type="molecule type" value="Genomic_DNA"/>
</dbReference>
<evidence type="ECO:0000313" key="3">
    <source>
        <dbReference type="EMBL" id="MBF8179721.1"/>
    </source>
</evidence>
<comment type="caution">
    <text evidence="3">The sequence shown here is derived from an EMBL/GenBank/DDBJ whole genome shotgun (WGS) entry which is preliminary data.</text>
</comment>
<dbReference type="RefSeq" id="WP_041296493.1">
    <property type="nucleotide sequence ID" value="NZ_JADOEL010000027.1"/>
</dbReference>
<proteinExistence type="predicted"/>
<gene>
    <name evidence="3" type="ORF">IXC47_18730</name>
</gene>
<reference evidence="3 4" key="1">
    <citation type="submission" date="2020-11" db="EMBL/GenBank/DDBJ databases">
        <title>WGS of Herminiimonas contaminans strain Marseille-Q4544 isolated from planarians Schmidtea mediterranea.</title>
        <authorList>
            <person name="Kangale L."/>
        </authorList>
    </citation>
    <scope>NUCLEOTIDE SEQUENCE [LARGE SCALE GENOMIC DNA]</scope>
    <source>
        <strain evidence="3 4">Marseille-Q4544</strain>
    </source>
</reference>
<evidence type="ECO:0000313" key="4">
    <source>
        <dbReference type="Proteomes" id="UP000657372"/>
    </source>
</evidence>
<dbReference type="Proteomes" id="UP000657372">
    <property type="component" value="Unassembled WGS sequence"/>
</dbReference>
<feature type="transmembrane region" description="Helical" evidence="2">
    <location>
        <begin position="12"/>
        <end position="35"/>
    </location>
</feature>
<evidence type="ECO:0000256" key="1">
    <source>
        <dbReference type="SAM" id="MobiDB-lite"/>
    </source>
</evidence>
<keyword evidence="2" id="KW-0812">Transmembrane</keyword>
<protein>
    <recommendedName>
        <fullName evidence="5">Secreted protein with PEP-CTERM sorting signal</fullName>
    </recommendedName>
</protein>
<organism evidence="3 4">
    <name type="scientific">Herminiimonas contaminans</name>
    <dbReference type="NCBI Taxonomy" id="1111140"/>
    <lineage>
        <taxon>Bacteria</taxon>
        <taxon>Pseudomonadati</taxon>
        <taxon>Pseudomonadota</taxon>
        <taxon>Betaproteobacteria</taxon>
        <taxon>Burkholderiales</taxon>
        <taxon>Oxalobacteraceae</taxon>
        <taxon>Herminiimonas</taxon>
    </lineage>
</organism>
<name>A0ABS0EXY6_9BURK</name>